<proteinExistence type="predicted"/>
<comment type="caution">
    <text evidence="1">The sequence shown here is derived from an EMBL/GenBank/DDBJ whole genome shotgun (WGS) entry which is preliminary data.</text>
</comment>
<keyword evidence="2" id="KW-1185">Reference proteome</keyword>
<name>A0A4U0NP08_9ACTN</name>
<dbReference type="RefSeq" id="WP_136739371.1">
    <property type="nucleotide sequence ID" value="NZ_SUMB01000003.1"/>
</dbReference>
<gene>
    <name evidence="1" type="ORF">FCH28_09695</name>
</gene>
<evidence type="ECO:0000313" key="2">
    <source>
        <dbReference type="Proteomes" id="UP000308697"/>
    </source>
</evidence>
<dbReference type="Proteomes" id="UP000308697">
    <property type="component" value="Unassembled WGS sequence"/>
</dbReference>
<evidence type="ECO:0000313" key="1">
    <source>
        <dbReference type="EMBL" id="TJZ55602.1"/>
    </source>
</evidence>
<protein>
    <submittedName>
        <fullName evidence="1">Uncharacterized protein</fullName>
    </submittedName>
</protein>
<reference evidence="1 2" key="1">
    <citation type="submission" date="2019-04" db="EMBL/GenBank/DDBJ databases">
        <title>Streptomyces piniterrae sp. nov., a heliquinomycin-producing actinomycete isolated from rhizosphere soil of Pinus yunnanensis.</title>
        <authorList>
            <person name="Zhuang X."/>
            <person name="Zhao J."/>
        </authorList>
    </citation>
    <scope>NUCLEOTIDE SEQUENCE [LARGE SCALE GENOMIC DNA]</scope>
    <source>
        <strain evidence="2">jys28</strain>
    </source>
</reference>
<sequence>MFRRRRPIDLDTVREATSLSREGSALCDTAGDAIARGDFDTAERALKAAERLQKESKSKTRGLRN</sequence>
<dbReference type="EMBL" id="SUMB01000003">
    <property type="protein sequence ID" value="TJZ55602.1"/>
    <property type="molecule type" value="Genomic_DNA"/>
</dbReference>
<accession>A0A4U0NP08</accession>
<organism evidence="1 2">
    <name type="scientific">Streptomyces piniterrae</name>
    <dbReference type="NCBI Taxonomy" id="2571125"/>
    <lineage>
        <taxon>Bacteria</taxon>
        <taxon>Bacillati</taxon>
        <taxon>Actinomycetota</taxon>
        <taxon>Actinomycetes</taxon>
        <taxon>Kitasatosporales</taxon>
        <taxon>Streptomycetaceae</taxon>
        <taxon>Streptomyces</taxon>
    </lineage>
</organism>
<dbReference type="AlphaFoldDB" id="A0A4U0NP08"/>